<comment type="caution">
    <text evidence="1">The sequence shown here is derived from an EMBL/GenBank/DDBJ whole genome shotgun (WGS) entry which is preliminary data.</text>
</comment>
<sequence length="226" mass="23558">MTDAAGSLTDDLAATGFTLLGGFAPDSDDLASLSPHDPPVTQVIMIGSLAPLLWEPFLASAEYKDGLADPLDRYTRRVLGGLASAFSMTAAFPFDGPPYHPFQKWALRCGGFSPSPIGVLAHHEFGPWAGLRAAFFASGDALALDTRSAQGPCPDCVAKPCVSACPVGAISDLTGYDVPACMAYLSSKPAADCWQGCLARKACPYGAEYGHGTGPGAFHMKSFMGF</sequence>
<dbReference type="Proteomes" id="UP000320593">
    <property type="component" value="Unassembled WGS sequence"/>
</dbReference>
<gene>
    <name evidence="1" type="ORF">JM93_03726</name>
</gene>
<dbReference type="OrthoDB" id="8279740at2"/>
<organism evidence="1 2">
    <name type="scientific">Roseibium hamelinense</name>
    <dbReference type="NCBI Taxonomy" id="150831"/>
    <lineage>
        <taxon>Bacteria</taxon>
        <taxon>Pseudomonadati</taxon>
        <taxon>Pseudomonadota</taxon>
        <taxon>Alphaproteobacteria</taxon>
        <taxon>Hyphomicrobiales</taxon>
        <taxon>Stappiaceae</taxon>
        <taxon>Roseibium</taxon>
    </lineage>
</organism>
<dbReference type="AlphaFoldDB" id="A0A562SKJ4"/>
<proteinExistence type="predicted"/>
<name>A0A562SKJ4_9HYPH</name>
<dbReference type="RefSeq" id="WP_145346316.1">
    <property type="nucleotide sequence ID" value="NZ_SMLY01000070.1"/>
</dbReference>
<evidence type="ECO:0000313" key="1">
    <source>
        <dbReference type="EMBL" id="TWI81765.1"/>
    </source>
</evidence>
<protein>
    <recommendedName>
        <fullName evidence="3">4Fe-4S ferredoxin-type domain-containing protein</fullName>
    </recommendedName>
</protein>
<dbReference type="EMBL" id="VLLF01000010">
    <property type="protein sequence ID" value="TWI81765.1"/>
    <property type="molecule type" value="Genomic_DNA"/>
</dbReference>
<reference evidence="1 2" key="1">
    <citation type="submission" date="2019-07" db="EMBL/GenBank/DDBJ databases">
        <title>Genomic Encyclopedia of Archaeal and Bacterial Type Strains, Phase II (KMG-II): from individual species to whole genera.</title>
        <authorList>
            <person name="Goeker M."/>
        </authorList>
    </citation>
    <scope>NUCLEOTIDE SEQUENCE [LARGE SCALE GENOMIC DNA]</scope>
    <source>
        <strain evidence="1 2">ATCC BAA-252</strain>
    </source>
</reference>
<evidence type="ECO:0008006" key="3">
    <source>
        <dbReference type="Google" id="ProtNLM"/>
    </source>
</evidence>
<accession>A0A562SKJ4</accession>
<keyword evidence="2" id="KW-1185">Reference proteome</keyword>
<evidence type="ECO:0000313" key="2">
    <source>
        <dbReference type="Proteomes" id="UP000320593"/>
    </source>
</evidence>